<dbReference type="SUPFAM" id="SSF51197">
    <property type="entry name" value="Clavaminate synthase-like"/>
    <property type="match status" value="1"/>
</dbReference>
<gene>
    <name evidence="9" type="ORF">CLAFUR5_00607</name>
</gene>
<dbReference type="GeneID" id="71980485"/>
<sequence length="223" mass="24761">MDDHRIPDIMDTMYYIPDFVTPEEERYILGKIPSNRWTSLTHRRLQAVPTTLTANNTLLASALPTWLTEPILPRFKALGLFAGAPHGVNHCLVNEYLPGQGIMPHEDGAAYHPIVATVSLGGTVVLDVTEKDGQGKWRIVQEPRSLLVTTGKAYSDTLHGIREVFTDEELHHDTIANWDLLGDREAIAANGGRNERTTRISLTFRDVKKVSSIGSRLLGKGRS</sequence>
<dbReference type="GO" id="GO:0051213">
    <property type="term" value="F:dioxygenase activity"/>
    <property type="evidence" value="ECO:0007669"/>
    <property type="project" value="UniProtKB-KW"/>
</dbReference>
<dbReference type="GO" id="GO:0046872">
    <property type="term" value="F:metal ion binding"/>
    <property type="evidence" value="ECO:0007669"/>
    <property type="project" value="UniProtKB-KW"/>
</dbReference>
<evidence type="ECO:0000313" key="9">
    <source>
        <dbReference type="EMBL" id="UJO12059.1"/>
    </source>
</evidence>
<dbReference type="GO" id="GO:0005634">
    <property type="term" value="C:nucleus"/>
    <property type="evidence" value="ECO:0007669"/>
    <property type="project" value="UniProtKB-SubCell"/>
</dbReference>
<dbReference type="KEGG" id="ffu:CLAFUR5_00607"/>
<proteinExistence type="inferred from homology"/>
<reference evidence="9" key="1">
    <citation type="submission" date="2021-12" db="EMBL/GenBank/DDBJ databases">
        <authorList>
            <person name="Zaccaron A."/>
            <person name="Stergiopoulos I."/>
        </authorList>
    </citation>
    <scope>NUCLEOTIDE SEQUENCE</scope>
    <source>
        <strain evidence="9">Race5_Kim</strain>
    </source>
</reference>
<evidence type="ECO:0000256" key="3">
    <source>
        <dbReference type="ARBA" id="ARBA00022723"/>
    </source>
</evidence>
<evidence type="ECO:0000256" key="2">
    <source>
        <dbReference type="ARBA" id="ARBA00007879"/>
    </source>
</evidence>
<dbReference type="InterPro" id="IPR037151">
    <property type="entry name" value="AlkB-like_sf"/>
</dbReference>
<keyword evidence="4 9" id="KW-0223">Dioxygenase</keyword>
<dbReference type="OrthoDB" id="412814at2759"/>
<accession>A0A9Q8P3Q5</accession>
<dbReference type="InterPro" id="IPR005123">
    <property type="entry name" value="Oxoglu/Fe-dep_dioxygenase_dom"/>
</dbReference>
<dbReference type="EMBL" id="CP090163">
    <property type="protein sequence ID" value="UJO12059.1"/>
    <property type="molecule type" value="Genomic_DNA"/>
</dbReference>
<dbReference type="Gene3D" id="2.60.120.590">
    <property type="entry name" value="Alpha-ketoglutarate-dependent dioxygenase AlkB-like"/>
    <property type="match status" value="1"/>
</dbReference>
<evidence type="ECO:0000259" key="8">
    <source>
        <dbReference type="PROSITE" id="PS51471"/>
    </source>
</evidence>
<evidence type="ECO:0000256" key="4">
    <source>
        <dbReference type="ARBA" id="ARBA00022964"/>
    </source>
</evidence>
<comment type="similarity">
    <text evidence="2">Belongs to the alkB family.</text>
</comment>
<keyword evidence="6" id="KW-0408">Iron</keyword>
<evidence type="ECO:0000256" key="5">
    <source>
        <dbReference type="ARBA" id="ARBA00023002"/>
    </source>
</evidence>
<evidence type="ECO:0000256" key="1">
    <source>
        <dbReference type="ARBA" id="ARBA00004123"/>
    </source>
</evidence>
<dbReference type="Pfam" id="PF13532">
    <property type="entry name" value="2OG-FeII_Oxy_2"/>
    <property type="match status" value="1"/>
</dbReference>
<dbReference type="PANTHER" id="PTHR46030:SF1">
    <property type="entry name" value="ALPHA-KETOGLUTARATE-DEPENDENT DIOXYGENASE ALKB HOMOLOG 6"/>
    <property type="match status" value="1"/>
</dbReference>
<dbReference type="InterPro" id="IPR027450">
    <property type="entry name" value="AlkB-like"/>
</dbReference>
<dbReference type="PANTHER" id="PTHR46030">
    <property type="entry name" value="ALPHA-KETOGLUTARATE-DEPENDENT DIOXYGENASE ALKB HOMOLOG 6"/>
    <property type="match status" value="1"/>
</dbReference>
<evidence type="ECO:0000313" key="10">
    <source>
        <dbReference type="Proteomes" id="UP000756132"/>
    </source>
</evidence>
<comment type="subcellular location">
    <subcellularLocation>
        <location evidence="1">Nucleus</location>
    </subcellularLocation>
</comment>
<dbReference type="PROSITE" id="PS51471">
    <property type="entry name" value="FE2OG_OXY"/>
    <property type="match status" value="1"/>
</dbReference>
<keyword evidence="7" id="KW-0539">Nucleus</keyword>
<keyword evidence="10" id="KW-1185">Reference proteome</keyword>
<dbReference type="RefSeq" id="XP_047756425.1">
    <property type="nucleotide sequence ID" value="XM_047899755.1"/>
</dbReference>
<keyword evidence="5" id="KW-0560">Oxidoreductase</keyword>
<reference evidence="9" key="2">
    <citation type="journal article" date="2022" name="Microb. Genom.">
        <title>A chromosome-scale genome assembly of the tomato pathogen Cladosporium fulvum reveals a compartmentalized genome architecture and the presence of a dispensable chromosome.</title>
        <authorList>
            <person name="Zaccaron A.Z."/>
            <person name="Chen L.H."/>
            <person name="Samaras A."/>
            <person name="Stergiopoulos I."/>
        </authorList>
    </citation>
    <scope>NUCLEOTIDE SEQUENCE</scope>
    <source>
        <strain evidence="9">Race5_Kim</strain>
    </source>
</reference>
<dbReference type="AlphaFoldDB" id="A0A9Q8P3Q5"/>
<feature type="domain" description="Fe2OG dioxygenase" evidence="8">
    <location>
        <begin position="87"/>
        <end position="208"/>
    </location>
</feature>
<keyword evidence="3" id="KW-0479">Metal-binding</keyword>
<dbReference type="InterPro" id="IPR032862">
    <property type="entry name" value="ALKBH6"/>
</dbReference>
<name>A0A9Q8P3Q5_PASFU</name>
<evidence type="ECO:0000256" key="6">
    <source>
        <dbReference type="ARBA" id="ARBA00023004"/>
    </source>
</evidence>
<protein>
    <submittedName>
        <fullName evidence="9">Alpha-ketoglutarate-dependent dioxygenase alkB 6</fullName>
    </submittedName>
</protein>
<organism evidence="9 10">
    <name type="scientific">Passalora fulva</name>
    <name type="common">Tomato leaf mold</name>
    <name type="synonym">Cladosporium fulvum</name>
    <dbReference type="NCBI Taxonomy" id="5499"/>
    <lineage>
        <taxon>Eukaryota</taxon>
        <taxon>Fungi</taxon>
        <taxon>Dikarya</taxon>
        <taxon>Ascomycota</taxon>
        <taxon>Pezizomycotina</taxon>
        <taxon>Dothideomycetes</taxon>
        <taxon>Dothideomycetidae</taxon>
        <taxon>Mycosphaerellales</taxon>
        <taxon>Mycosphaerellaceae</taxon>
        <taxon>Fulvia</taxon>
    </lineage>
</organism>
<dbReference type="Proteomes" id="UP000756132">
    <property type="component" value="Chromosome 1"/>
</dbReference>
<dbReference type="OMA" id="KSPKTKW"/>
<evidence type="ECO:0000256" key="7">
    <source>
        <dbReference type="ARBA" id="ARBA00023242"/>
    </source>
</evidence>